<protein>
    <recommendedName>
        <fullName evidence="2">threonine--tRNA ligase</fullName>
        <ecNumber evidence="2">6.1.1.3</ecNumber>
    </recommendedName>
</protein>
<dbReference type="InterPro" id="IPR004154">
    <property type="entry name" value="Anticodon-bd"/>
</dbReference>
<name>A0A382M9C4_9ZZZZ</name>
<feature type="domain" description="Aminoacyl-transfer RNA synthetases class-II family profile" evidence="9">
    <location>
        <begin position="1"/>
        <end position="156"/>
    </location>
</feature>
<evidence type="ECO:0000256" key="6">
    <source>
        <dbReference type="ARBA" id="ARBA00022917"/>
    </source>
</evidence>
<evidence type="ECO:0000313" key="10">
    <source>
        <dbReference type="EMBL" id="SVC43811.1"/>
    </source>
</evidence>
<dbReference type="GO" id="GO:0004829">
    <property type="term" value="F:threonine-tRNA ligase activity"/>
    <property type="evidence" value="ECO:0007669"/>
    <property type="project" value="UniProtKB-EC"/>
</dbReference>
<dbReference type="Gene3D" id="3.30.930.10">
    <property type="entry name" value="Bira Bifunctional Protein, Domain 2"/>
    <property type="match status" value="1"/>
</dbReference>
<dbReference type="InterPro" id="IPR002314">
    <property type="entry name" value="aa-tRNA-synt_IIb"/>
</dbReference>
<dbReference type="CDD" id="cd00860">
    <property type="entry name" value="ThrRS_anticodon"/>
    <property type="match status" value="1"/>
</dbReference>
<organism evidence="10">
    <name type="scientific">marine metagenome</name>
    <dbReference type="NCBI Taxonomy" id="408172"/>
    <lineage>
        <taxon>unclassified sequences</taxon>
        <taxon>metagenomes</taxon>
        <taxon>ecological metagenomes</taxon>
    </lineage>
</organism>
<dbReference type="Gene3D" id="3.40.50.800">
    <property type="entry name" value="Anticodon-binding domain"/>
    <property type="match status" value="1"/>
</dbReference>
<evidence type="ECO:0000259" key="9">
    <source>
        <dbReference type="PROSITE" id="PS50862"/>
    </source>
</evidence>
<sequence length="253" mass="29010">FSQDDAHIFCDQKDAGEEVKNFLDMLTETYKTFGFKDIRLTLSLRPEKRAGKDEFWDLAEEQLRNVLKNYDNDFQEIEGEGAFYGPKIDIFVPDAMGREWQLGTAQMDFSLPERFNLEFINSEGNKEKPVVIHRAMLGSIERFIGILLEHTGGDLPIWLAPIQVNIIPISDKHIDYSKKLSKLLLDEDIRVKIDETNERLGQKIRNSELQKVPVMIIIGDKEVESKSGSVRIRKQGDIGSLSEKKIVKKILSI</sequence>
<accession>A0A382M9C4</accession>
<gene>
    <name evidence="10" type="ORF">METZ01_LOCUS296665</name>
</gene>
<dbReference type="Pfam" id="PF00587">
    <property type="entry name" value="tRNA-synt_2b"/>
    <property type="match status" value="1"/>
</dbReference>
<dbReference type="GO" id="GO:0005524">
    <property type="term" value="F:ATP binding"/>
    <property type="evidence" value="ECO:0007669"/>
    <property type="project" value="UniProtKB-KW"/>
</dbReference>
<dbReference type="GO" id="GO:0005737">
    <property type="term" value="C:cytoplasm"/>
    <property type="evidence" value="ECO:0007669"/>
    <property type="project" value="InterPro"/>
</dbReference>
<evidence type="ECO:0000256" key="4">
    <source>
        <dbReference type="ARBA" id="ARBA00022741"/>
    </source>
</evidence>
<keyword evidence="6" id="KW-0648">Protein biosynthesis</keyword>
<keyword evidence="5" id="KW-0067">ATP-binding</keyword>
<dbReference type="InterPro" id="IPR036621">
    <property type="entry name" value="Anticodon-bd_dom_sf"/>
</dbReference>
<dbReference type="InterPro" id="IPR002320">
    <property type="entry name" value="Thr-tRNA-ligase_IIa"/>
</dbReference>
<dbReference type="SUPFAM" id="SSF55681">
    <property type="entry name" value="Class II aaRS and biotin synthetases"/>
    <property type="match status" value="1"/>
</dbReference>
<reference evidence="10" key="1">
    <citation type="submission" date="2018-05" db="EMBL/GenBank/DDBJ databases">
        <authorList>
            <person name="Lanie J.A."/>
            <person name="Ng W.-L."/>
            <person name="Kazmierczak K.M."/>
            <person name="Andrzejewski T.M."/>
            <person name="Davidsen T.M."/>
            <person name="Wayne K.J."/>
            <person name="Tettelin H."/>
            <person name="Glass J.I."/>
            <person name="Rusch D."/>
            <person name="Podicherti R."/>
            <person name="Tsui H.-C.T."/>
            <person name="Winkler M.E."/>
        </authorList>
    </citation>
    <scope>NUCLEOTIDE SEQUENCE</scope>
</reference>
<dbReference type="EC" id="6.1.1.3" evidence="2"/>
<comment type="similarity">
    <text evidence="1">Belongs to the class-II aminoacyl-tRNA synthetase family.</text>
</comment>
<dbReference type="Pfam" id="PF03129">
    <property type="entry name" value="HGTP_anticodon"/>
    <property type="match status" value="1"/>
</dbReference>
<dbReference type="PANTHER" id="PTHR11451:SF44">
    <property type="entry name" value="THREONINE--TRNA LIGASE, CHLOROPLASTIC_MITOCHONDRIAL 2"/>
    <property type="match status" value="1"/>
</dbReference>
<dbReference type="PROSITE" id="PS50862">
    <property type="entry name" value="AA_TRNA_LIGASE_II"/>
    <property type="match status" value="1"/>
</dbReference>
<keyword evidence="3" id="KW-0436">Ligase</keyword>
<dbReference type="InterPro" id="IPR047246">
    <property type="entry name" value="ThrRS_anticodon"/>
</dbReference>
<evidence type="ECO:0000256" key="2">
    <source>
        <dbReference type="ARBA" id="ARBA00013163"/>
    </source>
</evidence>
<dbReference type="GO" id="GO:0006435">
    <property type="term" value="P:threonyl-tRNA aminoacylation"/>
    <property type="evidence" value="ECO:0007669"/>
    <property type="project" value="InterPro"/>
</dbReference>
<evidence type="ECO:0000256" key="1">
    <source>
        <dbReference type="ARBA" id="ARBA00008226"/>
    </source>
</evidence>
<dbReference type="AlphaFoldDB" id="A0A382M9C4"/>
<dbReference type="PRINTS" id="PR01047">
    <property type="entry name" value="TRNASYNTHTHR"/>
</dbReference>
<evidence type="ECO:0000256" key="3">
    <source>
        <dbReference type="ARBA" id="ARBA00022598"/>
    </source>
</evidence>
<evidence type="ECO:0000256" key="8">
    <source>
        <dbReference type="ARBA" id="ARBA00049515"/>
    </source>
</evidence>
<comment type="catalytic activity">
    <reaction evidence="8">
        <text>tRNA(Thr) + L-threonine + ATP = L-threonyl-tRNA(Thr) + AMP + diphosphate + H(+)</text>
        <dbReference type="Rhea" id="RHEA:24624"/>
        <dbReference type="Rhea" id="RHEA-COMP:9670"/>
        <dbReference type="Rhea" id="RHEA-COMP:9704"/>
        <dbReference type="ChEBI" id="CHEBI:15378"/>
        <dbReference type="ChEBI" id="CHEBI:30616"/>
        <dbReference type="ChEBI" id="CHEBI:33019"/>
        <dbReference type="ChEBI" id="CHEBI:57926"/>
        <dbReference type="ChEBI" id="CHEBI:78442"/>
        <dbReference type="ChEBI" id="CHEBI:78534"/>
        <dbReference type="ChEBI" id="CHEBI:456215"/>
        <dbReference type="EC" id="6.1.1.3"/>
    </reaction>
</comment>
<dbReference type="PANTHER" id="PTHR11451">
    <property type="entry name" value="THREONINE-TRNA LIGASE"/>
    <property type="match status" value="1"/>
</dbReference>
<dbReference type="EMBL" id="UINC01091215">
    <property type="protein sequence ID" value="SVC43811.1"/>
    <property type="molecule type" value="Genomic_DNA"/>
</dbReference>
<proteinExistence type="inferred from homology"/>
<feature type="non-terminal residue" evidence="10">
    <location>
        <position position="1"/>
    </location>
</feature>
<keyword evidence="4" id="KW-0547">Nucleotide-binding</keyword>
<dbReference type="InterPro" id="IPR006195">
    <property type="entry name" value="aa-tRNA-synth_II"/>
</dbReference>
<dbReference type="FunFam" id="3.40.50.800:FF:000001">
    <property type="entry name" value="Threonine--tRNA ligase"/>
    <property type="match status" value="1"/>
</dbReference>
<evidence type="ECO:0000256" key="5">
    <source>
        <dbReference type="ARBA" id="ARBA00022840"/>
    </source>
</evidence>
<evidence type="ECO:0000256" key="7">
    <source>
        <dbReference type="ARBA" id="ARBA00023146"/>
    </source>
</evidence>
<keyword evidence="7" id="KW-0030">Aminoacyl-tRNA synthetase</keyword>
<dbReference type="InterPro" id="IPR045864">
    <property type="entry name" value="aa-tRNA-synth_II/BPL/LPL"/>
</dbReference>
<dbReference type="SUPFAM" id="SSF52954">
    <property type="entry name" value="Class II aaRS ABD-related"/>
    <property type="match status" value="1"/>
</dbReference>